<dbReference type="PANTHER" id="PTHR34472">
    <property type="entry name" value="SULFUR CARRIER PROTEIN THIS"/>
    <property type="match status" value="1"/>
</dbReference>
<dbReference type="InterPro" id="IPR003749">
    <property type="entry name" value="ThiS/MoaD-like"/>
</dbReference>
<accession>A0A511AYX2</accession>
<name>A0A511AYX2_9PROT</name>
<keyword evidence="2" id="KW-1185">Reference proteome</keyword>
<reference evidence="1 2" key="1">
    <citation type="submission" date="2019-07" db="EMBL/GenBank/DDBJ databases">
        <title>Whole genome shotgun sequence of Gluconobacter wancherniae NBRC 103581.</title>
        <authorList>
            <person name="Hosoyama A."/>
            <person name="Uohara A."/>
            <person name="Ohji S."/>
            <person name="Ichikawa N."/>
        </authorList>
    </citation>
    <scope>NUCLEOTIDE SEQUENCE [LARGE SCALE GENOMIC DNA]</scope>
    <source>
        <strain evidence="1 2">NBRC 103581</strain>
    </source>
</reference>
<dbReference type="Proteomes" id="UP000321230">
    <property type="component" value="Unassembled WGS sequence"/>
</dbReference>
<dbReference type="Gene3D" id="3.10.20.30">
    <property type="match status" value="1"/>
</dbReference>
<dbReference type="InterPro" id="IPR012675">
    <property type="entry name" value="Beta-grasp_dom_sf"/>
</dbReference>
<evidence type="ECO:0000313" key="2">
    <source>
        <dbReference type="Proteomes" id="UP000321230"/>
    </source>
</evidence>
<dbReference type="AlphaFoldDB" id="A0A511AYX2"/>
<dbReference type="OrthoDB" id="197113at2"/>
<dbReference type="PANTHER" id="PTHR34472:SF1">
    <property type="entry name" value="SULFUR CARRIER PROTEIN THIS"/>
    <property type="match status" value="1"/>
</dbReference>
<proteinExistence type="predicted"/>
<organism evidence="1 2">
    <name type="scientific">Gluconobacter wancherniae NBRC 103581</name>
    <dbReference type="NCBI Taxonomy" id="656744"/>
    <lineage>
        <taxon>Bacteria</taxon>
        <taxon>Pseudomonadati</taxon>
        <taxon>Pseudomonadota</taxon>
        <taxon>Alphaproteobacteria</taxon>
        <taxon>Acetobacterales</taxon>
        <taxon>Acetobacteraceae</taxon>
        <taxon>Gluconobacter</taxon>
    </lineage>
</organism>
<dbReference type="CDD" id="cd00565">
    <property type="entry name" value="Ubl_ThiS"/>
    <property type="match status" value="1"/>
</dbReference>
<gene>
    <name evidence="1" type="ORF">GWA01_11750</name>
</gene>
<dbReference type="NCBIfam" id="TIGR01683">
    <property type="entry name" value="thiS"/>
    <property type="match status" value="1"/>
</dbReference>
<sequence length="65" mass="6774">MNINVNGEPHEVRAQTLAAVLEELGYGGARVATALNGNFVPAGLRSSQNLREGAELEILAPMQGG</sequence>
<dbReference type="InterPro" id="IPR016155">
    <property type="entry name" value="Mopterin_synth/thiamin_S_b"/>
</dbReference>
<dbReference type="EMBL" id="BJUZ01000001">
    <property type="protein sequence ID" value="GEK93405.1"/>
    <property type="molecule type" value="Genomic_DNA"/>
</dbReference>
<protein>
    <submittedName>
        <fullName evidence="1">Thiamine biosynthesis protein ThiS</fullName>
    </submittedName>
</protein>
<dbReference type="RefSeq" id="WP_146794880.1">
    <property type="nucleotide sequence ID" value="NZ_BARC01000012.1"/>
</dbReference>
<dbReference type="InterPro" id="IPR010035">
    <property type="entry name" value="Thi_S"/>
</dbReference>
<dbReference type="Pfam" id="PF02597">
    <property type="entry name" value="ThiS"/>
    <property type="match status" value="1"/>
</dbReference>
<comment type="caution">
    <text evidence="1">The sequence shown here is derived from an EMBL/GenBank/DDBJ whole genome shotgun (WGS) entry which is preliminary data.</text>
</comment>
<dbReference type="SUPFAM" id="SSF54285">
    <property type="entry name" value="MoaD/ThiS"/>
    <property type="match status" value="1"/>
</dbReference>
<evidence type="ECO:0000313" key="1">
    <source>
        <dbReference type="EMBL" id="GEK93405.1"/>
    </source>
</evidence>